<gene>
    <name evidence="15" type="ORF">EDC65_2962</name>
</gene>
<dbReference type="Proteomes" id="UP000278222">
    <property type="component" value="Unassembled WGS sequence"/>
</dbReference>
<dbReference type="AlphaFoldDB" id="A0A3N1LK33"/>
<proteinExistence type="inferred from homology"/>
<dbReference type="InterPro" id="IPR046887">
    <property type="entry name" value="RsmE_PUA-like"/>
</dbReference>
<dbReference type="OrthoDB" id="9815641at2"/>
<dbReference type="CDD" id="cd18084">
    <property type="entry name" value="RsmE-like"/>
    <property type="match status" value="1"/>
</dbReference>
<dbReference type="GO" id="GO:0070475">
    <property type="term" value="P:rRNA base methylation"/>
    <property type="evidence" value="ECO:0007669"/>
    <property type="project" value="TreeGrafter"/>
</dbReference>
<dbReference type="InterPro" id="IPR046886">
    <property type="entry name" value="RsmE_MTase_dom"/>
</dbReference>
<feature type="domain" description="Ribosomal RNA small subunit methyltransferase E PUA-like" evidence="14">
    <location>
        <begin position="26"/>
        <end position="64"/>
    </location>
</feature>
<evidence type="ECO:0000256" key="3">
    <source>
        <dbReference type="ARBA" id="ARBA00012328"/>
    </source>
</evidence>
<evidence type="ECO:0000256" key="6">
    <source>
        <dbReference type="ARBA" id="ARBA00022552"/>
    </source>
</evidence>
<evidence type="ECO:0000256" key="12">
    <source>
        <dbReference type="PIRNR" id="PIRNR015601"/>
    </source>
</evidence>
<evidence type="ECO:0000256" key="10">
    <source>
        <dbReference type="ARBA" id="ARBA00025699"/>
    </source>
</evidence>
<comment type="function">
    <text evidence="10 12">Specifically methylates the N3 position of the uracil ring of uridine 1498 (m3U1498) in 16S rRNA. Acts on the fully assembled 30S ribosomal subunit.</text>
</comment>
<dbReference type="SUPFAM" id="SSF75217">
    <property type="entry name" value="alpha/beta knot"/>
    <property type="match status" value="1"/>
</dbReference>
<evidence type="ECO:0000313" key="15">
    <source>
        <dbReference type="EMBL" id="ROP91099.1"/>
    </source>
</evidence>
<dbReference type="Pfam" id="PF20260">
    <property type="entry name" value="PUA_4"/>
    <property type="match status" value="1"/>
</dbReference>
<organism evidence="15 16">
    <name type="scientific">Stella humosa</name>
    <dbReference type="NCBI Taxonomy" id="94"/>
    <lineage>
        <taxon>Bacteria</taxon>
        <taxon>Pseudomonadati</taxon>
        <taxon>Pseudomonadota</taxon>
        <taxon>Alphaproteobacteria</taxon>
        <taxon>Rhodospirillales</taxon>
        <taxon>Stellaceae</taxon>
        <taxon>Stella</taxon>
    </lineage>
</organism>
<keyword evidence="8 12" id="KW-0808">Transferase</keyword>
<evidence type="ECO:0000256" key="8">
    <source>
        <dbReference type="ARBA" id="ARBA00022679"/>
    </source>
</evidence>
<dbReference type="NCBIfam" id="NF008696">
    <property type="entry name" value="PRK11713.3-5"/>
    <property type="match status" value="1"/>
</dbReference>
<evidence type="ECO:0000256" key="7">
    <source>
        <dbReference type="ARBA" id="ARBA00022603"/>
    </source>
</evidence>
<feature type="domain" description="Ribosomal RNA small subunit methyltransferase E methyltransferase" evidence="13">
    <location>
        <begin position="82"/>
        <end position="240"/>
    </location>
</feature>
<comment type="subcellular location">
    <subcellularLocation>
        <location evidence="1 12">Cytoplasm</location>
    </subcellularLocation>
</comment>
<dbReference type="EC" id="2.1.1.193" evidence="3 12"/>
<dbReference type="NCBIfam" id="TIGR00046">
    <property type="entry name" value="RsmE family RNA methyltransferase"/>
    <property type="match status" value="1"/>
</dbReference>
<dbReference type="GO" id="GO:0070042">
    <property type="term" value="F:rRNA (uridine-N3-)-methyltransferase activity"/>
    <property type="evidence" value="ECO:0007669"/>
    <property type="project" value="TreeGrafter"/>
</dbReference>
<dbReference type="InterPro" id="IPR006700">
    <property type="entry name" value="RsmE"/>
</dbReference>
<evidence type="ECO:0000256" key="11">
    <source>
        <dbReference type="ARBA" id="ARBA00047944"/>
    </source>
</evidence>
<dbReference type="RefSeq" id="WP_123690724.1">
    <property type="nucleotide sequence ID" value="NZ_AP019700.1"/>
</dbReference>
<dbReference type="PIRSF" id="PIRSF015601">
    <property type="entry name" value="MTase_slr0722"/>
    <property type="match status" value="1"/>
</dbReference>
<dbReference type="InterPro" id="IPR029026">
    <property type="entry name" value="tRNA_m1G_MTases_N"/>
</dbReference>
<dbReference type="SUPFAM" id="SSF88697">
    <property type="entry name" value="PUA domain-like"/>
    <property type="match status" value="1"/>
</dbReference>
<evidence type="ECO:0000256" key="2">
    <source>
        <dbReference type="ARBA" id="ARBA00005528"/>
    </source>
</evidence>
<evidence type="ECO:0000259" key="14">
    <source>
        <dbReference type="Pfam" id="PF20260"/>
    </source>
</evidence>
<accession>A0A3N1LK33</accession>
<sequence length="257" mass="27997">MTDQPRVQTRLHVAADLGPEAVVGLDEGQAHLVRSVLRLEPGDHVALFNGRDGEWLARLDGIGKGWASAALVRQLRPQVAEPDLWLAFAPIKRARLDFLAEKATELGVSVLWPVFTRHTAVERVNDERLRANAREAAEQTGRLSIPEVRPPVDLMAMLGAWQTDRRILLGDESGTAPPVAEVLGQCDHDGPWAVLTGPEGGFARAELDRLRELPFVSPASLGPRVLRADTAAIAALAVLQALRGDWRHGRPRFPSSG</sequence>
<evidence type="ECO:0000259" key="13">
    <source>
        <dbReference type="Pfam" id="PF04452"/>
    </source>
</evidence>
<evidence type="ECO:0000313" key="16">
    <source>
        <dbReference type="Proteomes" id="UP000278222"/>
    </source>
</evidence>
<reference evidence="15 16" key="1">
    <citation type="submission" date="2018-11" db="EMBL/GenBank/DDBJ databases">
        <title>Genomic Encyclopedia of Type Strains, Phase IV (KMG-IV): sequencing the most valuable type-strain genomes for metagenomic binning, comparative biology and taxonomic classification.</title>
        <authorList>
            <person name="Goeker M."/>
        </authorList>
    </citation>
    <scope>NUCLEOTIDE SEQUENCE [LARGE SCALE GENOMIC DNA]</scope>
    <source>
        <strain evidence="15 16">DSM 5900</strain>
    </source>
</reference>
<keyword evidence="9 12" id="KW-0949">S-adenosyl-L-methionine</keyword>
<dbReference type="Gene3D" id="2.40.240.20">
    <property type="entry name" value="Hypothetical PUA domain-like, domain 1"/>
    <property type="match status" value="1"/>
</dbReference>
<dbReference type="EMBL" id="RJKX01000014">
    <property type="protein sequence ID" value="ROP91099.1"/>
    <property type="molecule type" value="Genomic_DNA"/>
</dbReference>
<dbReference type="InterPro" id="IPR029028">
    <property type="entry name" value="Alpha/beta_knot_MTases"/>
</dbReference>
<evidence type="ECO:0000256" key="1">
    <source>
        <dbReference type="ARBA" id="ARBA00004496"/>
    </source>
</evidence>
<dbReference type="Gene3D" id="3.40.1280.10">
    <property type="match status" value="1"/>
</dbReference>
<dbReference type="PANTHER" id="PTHR30027">
    <property type="entry name" value="RIBOSOMAL RNA SMALL SUBUNIT METHYLTRANSFERASE E"/>
    <property type="match status" value="1"/>
</dbReference>
<keyword evidence="5 12" id="KW-0963">Cytoplasm</keyword>
<keyword evidence="6 12" id="KW-0698">rRNA processing</keyword>
<comment type="caution">
    <text evidence="15">The sequence shown here is derived from an EMBL/GenBank/DDBJ whole genome shotgun (WGS) entry which is preliminary data.</text>
</comment>
<keyword evidence="16" id="KW-1185">Reference proteome</keyword>
<dbReference type="Pfam" id="PF04452">
    <property type="entry name" value="Methyltrans_RNA"/>
    <property type="match status" value="1"/>
</dbReference>
<name>A0A3N1LK33_9PROT</name>
<comment type="catalytic activity">
    <reaction evidence="11 12">
        <text>uridine(1498) in 16S rRNA + S-adenosyl-L-methionine = N(3)-methyluridine(1498) in 16S rRNA + S-adenosyl-L-homocysteine + H(+)</text>
        <dbReference type="Rhea" id="RHEA:42920"/>
        <dbReference type="Rhea" id="RHEA-COMP:10283"/>
        <dbReference type="Rhea" id="RHEA-COMP:10284"/>
        <dbReference type="ChEBI" id="CHEBI:15378"/>
        <dbReference type="ChEBI" id="CHEBI:57856"/>
        <dbReference type="ChEBI" id="CHEBI:59789"/>
        <dbReference type="ChEBI" id="CHEBI:65315"/>
        <dbReference type="ChEBI" id="CHEBI:74502"/>
        <dbReference type="EC" id="2.1.1.193"/>
    </reaction>
</comment>
<protein>
    <recommendedName>
        <fullName evidence="4 12">Ribosomal RNA small subunit methyltransferase E</fullName>
        <ecNumber evidence="3 12">2.1.1.193</ecNumber>
    </recommendedName>
</protein>
<dbReference type="GO" id="GO:0005737">
    <property type="term" value="C:cytoplasm"/>
    <property type="evidence" value="ECO:0007669"/>
    <property type="project" value="UniProtKB-SubCell"/>
</dbReference>
<dbReference type="InterPro" id="IPR015947">
    <property type="entry name" value="PUA-like_sf"/>
</dbReference>
<comment type="similarity">
    <text evidence="2 12">Belongs to the RNA methyltransferase RsmE family.</text>
</comment>
<evidence type="ECO:0000256" key="5">
    <source>
        <dbReference type="ARBA" id="ARBA00022490"/>
    </source>
</evidence>
<evidence type="ECO:0000256" key="4">
    <source>
        <dbReference type="ARBA" id="ARBA00013673"/>
    </source>
</evidence>
<dbReference type="PANTHER" id="PTHR30027:SF3">
    <property type="entry name" value="16S RRNA (URACIL(1498)-N(3))-METHYLTRANSFERASE"/>
    <property type="match status" value="1"/>
</dbReference>
<keyword evidence="7 12" id="KW-0489">Methyltransferase</keyword>
<evidence type="ECO:0000256" key="9">
    <source>
        <dbReference type="ARBA" id="ARBA00022691"/>
    </source>
</evidence>